<evidence type="ECO:0000313" key="2">
    <source>
        <dbReference type="Proteomes" id="UP000276133"/>
    </source>
</evidence>
<reference evidence="1 2" key="1">
    <citation type="journal article" date="2018" name="Sci. Rep.">
        <title>Genomic signatures of local adaptation to the degree of environmental predictability in rotifers.</title>
        <authorList>
            <person name="Franch-Gras L."/>
            <person name="Hahn C."/>
            <person name="Garcia-Roger E.M."/>
            <person name="Carmona M.J."/>
            <person name="Serra M."/>
            <person name="Gomez A."/>
        </authorList>
    </citation>
    <scope>NUCLEOTIDE SEQUENCE [LARGE SCALE GENOMIC DNA]</scope>
    <source>
        <strain evidence="1">HYR1</strain>
    </source>
</reference>
<dbReference type="AlphaFoldDB" id="A0A3M7S6S9"/>
<sequence>MILWYQVPKQVSVRINVDTCIQNKIKKANPSLTQKQLIIKIMRPSKNSDIDLISNLIRNVFLSVRIIPNYRGSTKNNVLEIKSAAKTILVIYFTLTT</sequence>
<gene>
    <name evidence="1" type="ORF">BpHYR1_034149</name>
</gene>
<protein>
    <submittedName>
        <fullName evidence="1">Uncharacterized protein</fullName>
    </submittedName>
</protein>
<dbReference type="EMBL" id="REGN01001953">
    <property type="protein sequence ID" value="RNA31337.1"/>
    <property type="molecule type" value="Genomic_DNA"/>
</dbReference>
<proteinExistence type="predicted"/>
<keyword evidence="2" id="KW-1185">Reference proteome</keyword>
<organism evidence="1 2">
    <name type="scientific">Brachionus plicatilis</name>
    <name type="common">Marine rotifer</name>
    <name type="synonym">Brachionus muelleri</name>
    <dbReference type="NCBI Taxonomy" id="10195"/>
    <lineage>
        <taxon>Eukaryota</taxon>
        <taxon>Metazoa</taxon>
        <taxon>Spiralia</taxon>
        <taxon>Gnathifera</taxon>
        <taxon>Rotifera</taxon>
        <taxon>Eurotatoria</taxon>
        <taxon>Monogononta</taxon>
        <taxon>Pseudotrocha</taxon>
        <taxon>Ploima</taxon>
        <taxon>Brachionidae</taxon>
        <taxon>Brachionus</taxon>
    </lineage>
</organism>
<comment type="caution">
    <text evidence="1">The sequence shown here is derived from an EMBL/GenBank/DDBJ whole genome shotgun (WGS) entry which is preliminary data.</text>
</comment>
<dbReference type="Proteomes" id="UP000276133">
    <property type="component" value="Unassembled WGS sequence"/>
</dbReference>
<name>A0A3M7S6S9_BRAPC</name>
<accession>A0A3M7S6S9</accession>
<evidence type="ECO:0000313" key="1">
    <source>
        <dbReference type="EMBL" id="RNA31337.1"/>
    </source>
</evidence>